<evidence type="ECO:0000256" key="5">
    <source>
        <dbReference type="ARBA" id="ARBA00022723"/>
    </source>
</evidence>
<dbReference type="Pfam" id="PF13353">
    <property type="entry name" value="Fer4_12"/>
    <property type="match status" value="1"/>
</dbReference>
<dbReference type="GO" id="GO:0046872">
    <property type="term" value="F:metal ion binding"/>
    <property type="evidence" value="ECO:0007669"/>
    <property type="project" value="UniProtKB-KW"/>
</dbReference>
<evidence type="ECO:0000256" key="2">
    <source>
        <dbReference type="ARBA" id="ARBA00009777"/>
    </source>
</evidence>
<comment type="catalytic activity">
    <reaction evidence="9">
        <text>glycyl-[protein] + reduced [flavodoxin] + S-adenosyl-L-methionine = glycin-2-yl radical-[protein] + semiquinone [flavodoxin] + 5'-deoxyadenosine + L-methionine + H(+)</text>
        <dbReference type="Rhea" id="RHEA:61976"/>
        <dbReference type="Rhea" id="RHEA-COMP:10622"/>
        <dbReference type="Rhea" id="RHEA-COMP:14480"/>
        <dbReference type="Rhea" id="RHEA-COMP:15993"/>
        <dbReference type="Rhea" id="RHEA-COMP:15994"/>
        <dbReference type="ChEBI" id="CHEBI:15378"/>
        <dbReference type="ChEBI" id="CHEBI:17319"/>
        <dbReference type="ChEBI" id="CHEBI:29947"/>
        <dbReference type="ChEBI" id="CHEBI:32722"/>
        <dbReference type="ChEBI" id="CHEBI:57618"/>
        <dbReference type="ChEBI" id="CHEBI:57844"/>
        <dbReference type="ChEBI" id="CHEBI:59789"/>
        <dbReference type="ChEBI" id="CHEBI:140311"/>
    </reaction>
</comment>
<dbReference type="PROSITE" id="PS00198">
    <property type="entry name" value="4FE4S_FER_1"/>
    <property type="match status" value="1"/>
</dbReference>
<reference evidence="12 13" key="1">
    <citation type="submission" date="2018-08" db="EMBL/GenBank/DDBJ databases">
        <title>A genome reference for cultivated species of the human gut microbiota.</title>
        <authorList>
            <person name="Zou Y."/>
            <person name="Xue W."/>
            <person name="Luo G."/>
        </authorList>
    </citation>
    <scope>NUCLEOTIDE SEQUENCE [LARGE SCALE GENOMIC DNA]</scope>
    <source>
        <strain evidence="12 13">AM07-24</strain>
    </source>
</reference>
<dbReference type="InterPro" id="IPR017896">
    <property type="entry name" value="4Fe4S_Fe-S-bd"/>
</dbReference>
<evidence type="ECO:0000313" key="13">
    <source>
        <dbReference type="Proteomes" id="UP000284841"/>
    </source>
</evidence>
<dbReference type="PROSITE" id="PS51918">
    <property type="entry name" value="RADICAL_SAM"/>
    <property type="match status" value="1"/>
</dbReference>
<evidence type="ECO:0000256" key="7">
    <source>
        <dbReference type="ARBA" id="ARBA00023004"/>
    </source>
</evidence>
<keyword evidence="4" id="KW-0949">S-adenosyl-L-methionine</keyword>
<evidence type="ECO:0000256" key="8">
    <source>
        <dbReference type="ARBA" id="ARBA00023014"/>
    </source>
</evidence>
<dbReference type="Proteomes" id="UP000284841">
    <property type="component" value="Unassembled WGS sequence"/>
</dbReference>
<feature type="domain" description="4Fe-4S ferredoxin-type" evidence="10">
    <location>
        <begin position="50"/>
        <end position="79"/>
    </location>
</feature>
<keyword evidence="6" id="KW-0560">Oxidoreductase</keyword>
<feature type="domain" description="Radical SAM core" evidence="11">
    <location>
        <begin position="19"/>
        <end position="304"/>
    </location>
</feature>
<evidence type="ECO:0000256" key="4">
    <source>
        <dbReference type="ARBA" id="ARBA00022691"/>
    </source>
</evidence>
<comment type="cofactor">
    <cofactor evidence="1">
        <name>[4Fe-4S] cluster</name>
        <dbReference type="ChEBI" id="CHEBI:49883"/>
    </cofactor>
</comment>
<keyword evidence="3" id="KW-0004">4Fe-4S</keyword>
<dbReference type="SUPFAM" id="SSF102114">
    <property type="entry name" value="Radical SAM enzymes"/>
    <property type="match status" value="1"/>
</dbReference>
<dbReference type="InterPro" id="IPR058240">
    <property type="entry name" value="rSAM_sf"/>
</dbReference>
<dbReference type="InterPro" id="IPR013785">
    <property type="entry name" value="Aldolase_TIM"/>
</dbReference>
<dbReference type="OrthoDB" id="9782387at2"/>
<dbReference type="PROSITE" id="PS51379">
    <property type="entry name" value="4FE4S_FER_2"/>
    <property type="match status" value="2"/>
</dbReference>
<dbReference type="PROSITE" id="PS01087">
    <property type="entry name" value="RADICAL_ACTIVATING"/>
    <property type="match status" value="1"/>
</dbReference>
<keyword evidence="8" id="KW-0411">Iron-sulfur</keyword>
<gene>
    <name evidence="12" type="ORF">DW099_15230</name>
</gene>
<dbReference type="Pfam" id="PF04055">
    <property type="entry name" value="Radical_SAM"/>
    <property type="match status" value="1"/>
</dbReference>
<dbReference type="InterPro" id="IPR040074">
    <property type="entry name" value="BssD/PflA/YjjW"/>
</dbReference>
<dbReference type="PIRSF" id="PIRSF000371">
    <property type="entry name" value="PFL_act_enz"/>
    <property type="match status" value="1"/>
</dbReference>
<dbReference type="Gene3D" id="3.30.70.20">
    <property type="match status" value="1"/>
</dbReference>
<organism evidence="12 13">
    <name type="scientific">Emergencia timonensis</name>
    <dbReference type="NCBI Taxonomy" id="1776384"/>
    <lineage>
        <taxon>Bacteria</taxon>
        <taxon>Bacillati</taxon>
        <taxon>Bacillota</taxon>
        <taxon>Clostridia</taxon>
        <taxon>Peptostreptococcales</taxon>
        <taxon>Anaerovoracaceae</taxon>
        <taxon>Emergencia</taxon>
    </lineage>
</organism>
<dbReference type="InterPro" id="IPR012839">
    <property type="entry name" value="Organic_radical_activase"/>
</dbReference>
<dbReference type="PANTHER" id="PTHR30352:SF4">
    <property type="entry name" value="PYRUVATE FORMATE-LYASE 2-ACTIVATING ENZYME"/>
    <property type="match status" value="1"/>
</dbReference>
<sequence>MKNAPESVLVGSLQKFSVEDGPGIRTTVFMKGCPLRCKWCHNPELIDSQQQLIQSPNNCIGCGYCVEICPQGAVTMSPQEGVVIDRNKCDVCLVCADGCYAKALRPVAKWMTIDEILCVAEQDKGFYDNTGGGITVSGGEILLHAEFVSRLIDEAGRRGINVCIDTCGFGNAQALMEMALKENVTDILYDMKSIDEAVHRTYTGVSNQLILDNLRMLAADGRTVDKLTMRMPLMKGVNDTDDIITRTGEFYKEIGVRRVNLLPYHNLGISKKRNVGGTQEEFEQPTEERLTEIEIYFKNEINLKVEILGRV</sequence>
<comment type="similarity">
    <text evidence="2">Belongs to the organic radical-activating enzymes family.</text>
</comment>
<dbReference type="InterPro" id="IPR007197">
    <property type="entry name" value="rSAM"/>
</dbReference>
<evidence type="ECO:0000313" key="12">
    <source>
        <dbReference type="EMBL" id="RHJ86184.1"/>
    </source>
</evidence>
<evidence type="ECO:0000259" key="10">
    <source>
        <dbReference type="PROSITE" id="PS51379"/>
    </source>
</evidence>
<evidence type="ECO:0000256" key="6">
    <source>
        <dbReference type="ARBA" id="ARBA00023002"/>
    </source>
</evidence>
<dbReference type="SFLD" id="SFLDG01066">
    <property type="entry name" value="organic_radical-activating_enz"/>
    <property type="match status" value="1"/>
</dbReference>
<keyword evidence="13" id="KW-1185">Reference proteome</keyword>
<dbReference type="Pfam" id="PF00037">
    <property type="entry name" value="Fer4"/>
    <property type="match status" value="1"/>
</dbReference>
<evidence type="ECO:0000256" key="9">
    <source>
        <dbReference type="ARBA" id="ARBA00047365"/>
    </source>
</evidence>
<dbReference type="InterPro" id="IPR001989">
    <property type="entry name" value="Radical_activat_CS"/>
</dbReference>
<comment type="caution">
    <text evidence="12">The sequence shown here is derived from an EMBL/GenBank/DDBJ whole genome shotgun (WGS) entry which is preliminary data.</text>
</comment>
<dbReference type="InterPro" id="IPR017900">
    <property type="entry name" value="4Fe4S_Fe_S_CS"/>
</dbReference>
<evidence type="ECO:0000256" key="1">
    <source>
        <dbReference type="ARBA" id="ARBA00001966"/>
    </source>
</evidence>
<keyword evidence="5" id="KW-0479">Metal-binding</keyword>
<dbReference type="GO" id="GO:0016491">
    <property type="term" value="F:oxidoreductase activity"/>
    <property type="evidence" value="ECO:0007669"/>
    <property type="project" value="UniProtKB-KW"/>
</dbReference>
<dbReference type="InterPro" id="IPR034457">
    <property type="entry name" value="Organic_radical-activating"/>
</dbReference>
<dbReference type="Gene3D" id="3.20.20.70">
    <property type="entry name" value="Aldolase class I"/>
    <property type="match status" value="1"/>
</dbReference>
<dbReference type="AlphaFoldDB" id="A0A415DZD5"/>
<dbReference type="NCBIfam" id="TIGR02494">
    <property type="entry name" value="PFLE_PFLC"/>
    <property type="match status" value="1"/>
</dbReference>
<dbReference type="RefSeq" id="WP_118336255.1">
    <property type="nucleotide sequence ID" value="NZ_AP025567.1"/>
</dbReference>
<name>A0A415DZD5_9FIRM</name>
<keyword evidence="7" id="KW-0408">Iron</keyword>
<dbReference type="SUPFAM" id="SSF54862">
    <property type="entry name" value="4Fe-4S ferredoxins"/>
    <property type="match status" value="1"/>
</dbReference>
<accession>A0A415DZD5</accession>
<dbReference type="PANTHER" id="PTHR30352">
    <property type="entry name" value="PYRUVATE FORMATE-LYASE-ACTIVATING ENZYME"/>
    <property type="match status" value="1"/>
</dbReference>
<dbReference type="GO" id="GO:0051539">
    <property type="term" value="F:4 iron, 4 sulfur cluster binding"/>
    <property type="evidence" value="ECO:0007669"/>
    <property type="project" value="UniProtKB-KW"/>
</dbReference>
<dbReference type="SFLD" id="SFLDG01118">
    <property type="entry name" value="activating_enzymes__group_2"/>
    <property type="match status" value="1"/>
</dbReference>
<dbReference type="STRING" id="1776384.GCA_900086585_01552"/>
<dbReference type="SFLD" id="SFLDS00029">
    <property type="entry name" value="Radical_SAM"/>
    <property type="match status" value="1"/>
</dbReference>
<feature type="domain" description="4Fe-4S ferredoxin-type" evidence="10">
    <location>
        <begin position="80"/>
        <end position="109"/>
    </location>
</feature>
<evidence type="ECO:0000256" key="3">
    <source>
        <dbReference type="ARBA" id="ARBA00022485"/>
    </source>
</evidence>
<evidence type="ECO:0000259" key="11">
    <source>
        <dbReference type="PROSITE" id="PS51918"/>
    </source>
</evidence>
<protein>
    <submittedName>
        <fullName evidence="12">Glycyl-radical enzyme activating protein</fullName>
    </submittedName>
</protein>
<proteinExistence type="inferred from homology"/>
<dbReference type="EMBL" id="QRMS01000004">
    <property type="protein sequence ID" value="RHJ86184.1"/>
    <property type="molecule type" value="Genomic_DNA"/>
</dbReference>